<keyword evidence="2" id="KW-1133">Transmembrane helix</keyword>
<keyword evidence="2" id="KW-0472">Membrane</keyword>
<evidence type="ECO:0000313" key="4">
    <source>
        <dbReference type="EMBL" id="CEK76615.1"/>
    </source>
</evidence>
<protein>
    <submittedName>
        <fullName evidence="4">Uncharacterized protein</fullName>
    </submittedName>
</protein>
<feature type="chain" id="PRO_5007391394" evidence="3">
    <location>
        <begin position="28"/>
        <end position="467"/>
    </location>
</feature>
<evidence type="ECO:0000256" key="1">
    <source>
        <dbReference type="SAM" id="MobiDB-lite"/>
    </source>
</evidence>
<evidence type="ECO:0000313" key="5">
    <source>
        <dbReference type="EMBL" id="CEK76616.1"/>
    </source>
</evidence>
<evidence type="ECO:0000256" key="2">
    <source>
        <dbReference type="SAM" id="Phobius"/>
    </source>
</evidence>
<dbReference type="EMBL" id="HACG01029751">
    <property type="protein sequence ID" value="CEK76616.1"/>
    <property type="molecule type" value="Transcribed_RNA"/>
</dbReference>
<feature type="transmembrane region" description="Helical" evidence="2">
    <location>
        <begin position="234"/>
        <end position="256"/>
    </location>
</feature>
<keyword evidence="3" id="KW-0732">Signal</keyword>
<accession>A0A0B7A9G5</accession>
<feature type="signal peptide" evidence="3">
    <location>
        <begin position="1"/>
        <end position="27"/>
    </location>
</feature>
<keyword evidence="2" id="KW-0812">Transmembrane</keyword>
<dbReference type="EMBL" id="HACG01029750">
    <property type="protein sequence ID" value="CEK76615.1"/>
    <property type="molecule type" value="Transcribed_RNA"/>
</dbReference>
<organism evidence="4">
    <name type="scientific">Arion vulgaris</name>
    <dbReference type="NCBI Taxonomy" id="1028688"/>
    <lineage>
        <taxon>Eukaryota</taxon>
        <taxon>Metazoa</taxon>
        <taxon>Spiralia</taxon>
        <taxon>Lophotrochozoa</taxon>
        <taxon>Mollusca</taxon>
        <taxon>Gastropoda</taxon>
        <taxon>Heterobranchia</taxon>
        <taxon>Euthyneura</taxon>
        <taxon>Panpulmonata</taxon>
        <taxon>Eupulmonata</taxon>
        <taxon>Stylommatophora</taxon>
        <taxon>Helicina</taxon>
        <taxon>Arionoidea</taxon>
        <taxon>Arionidae</taxon>
        <taxon>Arion</taxon>
    </lineage>
</organism>
<reference evidence="4" key="1">
    <citation type="submission" date="2014-12" db="EMBL/GenBank/DDBJ databases">
        <title>Insight into the proteome of Arion vulgaris.</title>
        <authorList>
            <person name="Aradska J."/>
            <person name="Bulat T."/>
            <person name="Smidak R."/>
            <person name="Sarate P."/>
            <person name="Gangsoo J."/>
            <person name="Sialana F."/>
            <person name="Bilban M."/>
            <person name="Lubec G."/>
        </authorList>
    </citation>
    <scope>NUCLEOTIDE SEQUENCE</scope>
    <source>
        <tissue evidence="4">Skin</tissue>
    </source>
</reference>
<gene>
    <name evidence="4" type="primary">ORF100753</name>
    <name evidence="5" type="synonym">ORF100755</name>
</gene>
<proteinExistence type="predicted"/>
<feature type="region of interest" description="Disordered" evidence="1">
    <location>
        <begin position="63"/>
        <end position="90"/>
    </location>
</feature>
<name>A0A0B7A9G5_9EUPU</name>
<sequence>MSAQVFVHILAVCHLTLLALNLGSVAATESTSEQNHIVSDSSGTSVSSTKETFFTWTAPDFSQVSDSRNTRSRDTNLGQNDKTLKRKKNSQKKKLRALDIVADDTCTGWKPFLNIAIDTENSSLTVEYCLKEGLLAPTTYTCITKSDDFILCTIIEQPQCGHKFENLTSGNYTIHIQALCKTCFAKIIYNTKCDDTPVFVKSVIFEDLLYKQEQLTQARNEQSVSTKDENGLNVVAIICAICGVIVICGVLLVVYLRKHHKRNVQLSTRHSDTTSQVIPLSSDRLNLSCFGQTDVKQKYISSTVCRKQETSFISANEPTVNEALLHSGNRGQTTPEQPQPDLSYFPSYVSNMRLVSWPSNSDFSEGSDLEIVRRNLPLQNTDDYSDSLDTDLGRVRIYFPLQSPVTSYDQACSNDNCRMNSGILMCSNEETLTEYFDTVTGITLNEPSMNTLPKPLIEIPYHLINRQ</sequence>
<evidence type="ECO:0000256" key="3">
    <source>
        <dbReference type="SAM" id="SignalP"/>
    </source>
</evidence>
<dbReference type="AlphaFoldDB" id="A0A0B7A9G5"/>